<accession>A0AA39X5J3</accession>
<keyword evidence="2" id="KW-1185">Reference proteome</keyword>
<organism evidence="1 2">
    <name type="scientific">Immersiella caudata</name>
    <dbReference type="NCBI Taxonomy" id="314043"/>
    <lineage>
        <taxon>Eukaryota</taxon>
        <taxon>Fungi</taxon>
        <taxon>Dikarya</taxon>
        <taxon>Ascomycota</taxon>
        <taxon>Pezizomycotina</taxon>
        <taxon>Sordariomycetes</taxon>
        <taxon>Sordariomycetidae</taxon>
        <taxon>Sordariales</taxon>
        <taxon>Lasiosphaeriaceae</taxon>
        <taxon>Immersiella</taxon>
    </lineage>
</organism>
<reference evidence="1" key="1">
    <citation type="submission" date="2023-06" db="EMBL/GenBank/DDBJ databases">
        <title>Genome-scale phylogeny and comparative genomics of the fungal order Sordariales.</title>
        <authorList>
            <consortium name="Lawrence Berkeley National Laboratory"/>
            <person name="Hensen N."/>
            <person name="Bonometti L."/>
            <person name="Westerberg I."/>
            <person name="Brannstrom I.O."/>
            <person name="Guillou S."/>
            <person name="Cros-Aarteil S."/>
            <person name="Calhoun S."/>
            <person name="Haridas S."/>
            <person name="Kuo A."/>
            <person name="Mondo S."/>
            <person name="Pangilinan J."/>
            <person name="Riley R."/>
            <person name="Labutti K."/>
            <person name="Andreopoulos B."/>
            <person name="Lipzen A."/>
            <person name="Chen C."/>
            <person name="Yanf M."/>
            <person name="Daum C."/>
            <person name="Ng V."/>
            <person name="Clum A."/>
            <person name="Steindorff A."/>
            <person name="Ohm R."/>
            <person name="Martin F."/>
            <person name="Silar P."/>
            <person name="Natvig D."/>
            <person name="Lalanne C."/>
            <person name="Gautier V."/>
            <person name="Ament-Velasquez S.L."/>
            <person name="Kruys A."/>
            <person name="Hutchinson M.I."/>
            <person name="Powell A.J."/>
            <person name="Barry K."/>
            <person name="Miller A.N."/>
            <person name="Grigoriev I.V."/>
            <person name="Debuchy R."/>
            <person name="Gladieux P."/>
            <person name="Thoren M.H."/>
            <person name="Johannesson H."/>
        </authorList>
    </citation>
    <scope>NUCLEOTIDE SEQUENCE</scope>
    <source>
        <strain evidence="1">CBS 606.72</strain>
    </source>
</reference>
<dbReference type="EMBL" id="JAULSU010000002">
    <property type="protein sequence ID" value="KAK0627595.1"/>
    <property type="molecule type" value="Genomic_DNA"/>
</dbReference>
<dbReference type="AlphaFoldDB" id="A0AA39X5J3"/>
<gene>
    <name evidence="1" type="ORF">B0T14DRAFT_139751</name>
</gene>
<name>A0AA39X5J3_9PEZI</name>
<comment type="caution">
    <text evidence="1">The sequence shown here is derived from an EMBL/GenBank/DDBJ whole genome shotgun (WGS) entry which is preliminary data.</text>
</comment>
<proteinExistence type="predicted"/>
<evidence type="ECO:0000313" key="2">
    <source>
        <dbReference type="Proteomes" id="UP001175000"/>
    </source>
</evidence>
<evidence type="ECO:0000313" key="1">
    <source>
        <dbReference type="EMBL" id="KAK0627595.1"/>
    </source>
</evidence>
<protein>
    <submittedName>
        <fullName evidence="1">Uncharacterized protein</fullName>
    </submittedName>
</protein>
<dbReference type="Proteomes" id="UP001175000">
    <property type="component" value="Unassembled WGS sequence"/>
</dbReference>
<sequence length="260" mass="29674">MAGLMRRFSEALGSQIFQGVPTSMFDYFLLFHASEDGINLSRRGGFPSYSWAGWRGGIRLQLQSSGLLGGETLRSRWIDWSVRYPRGEICALPATDSHSVKDSLVIKYVDRRSFRAPPSVTNEATIKQSTYIFSSETPFPRSYPILNFWTLDVSFNIYINRSLEGWAYGRANIVQGGAFSQPWGYVDIDGFEETDFFERPGPFEFILLSQVYRIWTDEYHVMLLEWSDGIAERRGIGIIEQDAIQHSLDPGPVWKEIVLA</sequence>